<dbReference type="GO" id="GO:0030246">
    <property type="term" value="F:carbohydrate binding"/>
    <property type="evidence" value="ECO:0007669"/>
    <property type="project" value="InterPro"/>
</dbReference>
<comment type="caution">
    <text evidence="3">The sequence shown here is derived from an EMBL/GenBank/DDBJ whole genome shotgun (WGS) entry which is preliminary data.</text>
</comment>
<feature type="non-terminal residue" evidence="3">
    <location>
        <position position="120"/>
    </location>
</feature>
<reference evidence="3" key="1">
    <citation type="submission" date="2023-10" db="EMBL/GenBank/DDBJ databases">
        <title>Genome assembly of Pristionchus species.</title>
        <authorList>
            <person name="Yoshida K."/>
            <person name="Sommer R.J."/>
        </authorList>
    </citation>
    <scope>NUCLEOTIDE SEQUENCE</scope>
    <source>
        <strain evidence="3">RS5133</strain>
    </source>
</reference>
<proteinExistence type="predicted"/>
<organism evidence="3 4">
    <name type="scientific">Pristionchus fissidentatus</name>
    <dbReference type="NCBI Taxonomy" id="1538716"/>
    <lineage>
        <taxon>Eukaryota</taxon>
        <taxon>Metazoa</taxon>
        <taxon>Ecdysozoa</taxon>
        <taxon>Nematoda</taxon>
        <taxon>Chromadorea</taxon>
        <taxon>Rhabditida</taxon>
        <taxon>Rhabditina</taxon>
        <taxon>Diplogasteromorpha</taxon>
        <taxon>Diplogasteroidea</taxon>
        <taxon>Neodiplogasteridae</taxon>
        <taxon>Pristionchus</taxon>
    </lineage>
</organism>
<keyword evidence="1" id="KW-0732">Signal</keyword>
<gene>
    <name evidence="3" type="ORF">PFISCL1PPCAC_13385</name>
</gene>
<evidence type="ECO:0000259" key="2">
    <source>
        <dbReference type="Pfam" id="PF09478"/>
    </source>
</evidence>
<evidence type="ECO:0000256" key="1">
    <source>
        <dbReference type="SAM" id="SignalP"/>
    </source>
</evidence>
<dbReference type="AlphaFoldDB" id="A0AAV5VUP5"/>
<sequence length="120" mass="13853">LLSTLAILCFTFSDASRTKRDETESRSSEELLREISVEAVIISTWWEEGTPIHQYEVRIQNDSPVSICRVKVRINGHMKQFWNLETYKGAYRTPYWLALRPGAFSSQPGFISRGQVDLKL</sequence>
<evidence type="ECO:0000313" key="4">
    <source>
        <dbReference type="Proteomes" id="UP001432322"/>
    </source>
</evidence>
<dbReference type="Pfam" id="PF09478">
    <property type="entry name" value="CBM49"/>
    <property type="match status" value="1"/>
</dbReference>
<dbReference type="Proteomes" id="UP001432322">
    <property type="component" value="Unassembled WGS sequence"/>
</dbReference>
<feature type="chain" id="PRO_5043349595" description="Carbohydrate binding domain-containing protein" evidence="1">
    <location>
        <begin position="16"/>
        <end position="120"/>
    </location>
</feature>
<dbReference type="EMBL" id="BTSY01000004">
    <property type="protein sequence ID" value="GMT22088.1"/>
    <property type="molecule type" value="Genomic_DNA"/>
</dbReference>
<accession>A0AAV5VUP5</accession>
<feature type="non-terminal residue" evidence="3">
    <location>
        <position position="1"/>
    </location>
</feature>
<feature type="signal peptide" evidence="1">
    <location>
        <begin position="1"/>
        <end position="15"/>
    </location>
</feature>
<keyword evidence="4" id="KW-1185">Reference proteome</keyword>
<evidence type="ECO:0000313" key="3">
    <source>
        <dbReference type="EMBL" id="GMT22088.1"/>
    </source>
</evidence>
<dbReference type="InterPro" id="IPR019028">
    <property type="entry name" value="CBM_49"/>
</dbReference>
<feature type="domain" description="Carbohydrate binding" evidence="2">
    <location>
        <begin position="35"/>
        <end position="103"/>
    </location>
</feature>
<protein>
    <recommendedName>
        <fullName evidence="2">Carbohydrate binding domain-containing protein</fullName>
    </recommendedName>
</protein>
<name>A0AAV5VUP5_9BILA</name>